<protein>
    <submittedName>
        <fullName evidence="3">Uncharacterized protein</fullName>
    </submittedName>
</protein>
<comment type="caution">
    <text evidence="3">The sequence shown here is derived from an EMBL/GenBank/DDBJ whole genome shotgun (WGS) entry which is preliminary data.</text>
</comment>
<name>A0ABU7ECV5_9TELE</name>
<feature type="coiled-coil region" evidence="1">
    <location>
        <begin position="128"/>
        <end position="169"/>
    </location>
</feature>
<gene>
    <name evidence="3" type="ORF">CHARACLAT_025839</name>
</gene>
<reference evidence="3 4" key="1">
    <citation type="submission" date="2021-06" db="EMBL/GenBank/DDBJ databases">
        <authorList>
            <person name="Palmer J.M."/>
        </authorList>
    </citation>
    <scope>NUCLEOTIDE SEQUENCE [LARGE SCALE GENOMIC DNA]</scope>
    <source>
        <strain evidence="3 4">CL_MEX2019</strain>
        <tissue evidence="3">Muscle</tissue>
    </source>
</reference>
<feature type="compositionally biased region" description="Polar residues" evidence="2">
    <location>
        <begin position="38"/>
        <end position="59"/>
    </location>
</feature>
<dbReference type="Proteomes" id="UP001352852">
    <property type="component" value="Unassembled WGS sequence"/>
</dbReference>
<accession>A0ABU7ECV5</accession>
<evidence type="ECO:0000313" key="3">
    <source>
        <dbReference type="EMBL" id="MED6285098.1"/>
    </source>
</evidence>
<organism evidence="3 4">
    <name type="scientific">Characodon lateralis</name>
    <dbReference type="NCBI Taxonomy" id="208331"/>
    <lineage>
        <taxon>Eukaryota</taxon>
        <taxon>Metazoa</taxon>
        <taxon>Chordata</taxon>
        <taxon>Craniata</taxon>
        <taxon>Vertebrata</taxon>
        <taxon>Euteleostomi</taxon>
        <taxon>Actinopterygii</taxon>
        <taxon>Neopterygii</taxon>
        <taxon>Teleostei</taxon>
        <taxon>Neoteleostei</taxon>
        <taxon>Acanthomorphata</taxon>
        <taxon>Ovalentaria</taxon>
        <taxon>Atherinomorphae</taxon>
        <taxon>Cyprinodontiformes</taxon>
        <taxon>Goodeidae</taxon>
        <taxon>Characodon</taxon>
    </lineage>
</organism>
<keyword evidence="4" id="KW-1185">Reference proteome</keyword>
<keyword evidence="1" id="KW-0175">Coiled coil</keyword>
<evidence type="ECO:0000313" key="4">
    <source>
        <dbReference type="Proteomes" id="UP001352852"/>
    </source>
</evidence>
<proteinExistence type="predicted"/>
<sequence length="191" mass="21030">MQAEYSLDRGHCCPCLAYGLCHFSQSTSRASTISASSPQKPLSRSKSHDNLSPGSSSRTCQQLPVHMIRRHHSVPLPIISCQPQSLQKAAGGVLPLSLADNQPRYIQEVTSGSIALDSDIAASLSGKVSQLEEILLQLQLDLLKEQQDKAALQQQVLNLHQDNLRLQEESHSAAEQIRRFAAWMQRRGSLP</sequence>
<dbReference type="EMBL" id="JAHUTJ010052222">
    <property type="protein sequence ID" value="MED6285098.1"/>
    <property type="molecule type" value="Genomic_DNA"/>
</dbReference>
<evidence type="ECO:0000256" key="1">
    <source>
        <dbReference type="SAM" id="Coils"/>
    </source>
</evidence>
<feature type="region of interest" description="Disordered" evidence="2">
    <location>
        <begin position="32"/>
        <end position="59"/>
    </location>
</feature>
<evidence type="ECO:0000256" key="2">
    <source>
        <dbReference type="SAM" id="MobiDB-lite"/>
    </source>
</evidence>